<keyword evidence="3" id="KW-1185">Reference proteome</keyword>
<dbReference type="AlphaFoldDB" id="A0A094ITP0"/>
<dbReference type="Pfam" id="PF01661">
    <property type="entry name" value="Macro"/>
    <property type="match status" value="1"/>
</dbReference>
<dbReference type="Gene3D" id="3.40.220.10">
    <property type="entry name" value="Leucine Aminopeptidase, subunit E, domain 1"/>
    <property type="match status" value="1"/>
</dbReference>
<dbReference type="EMBL" id="JPER01000002">
    <property type="protein sequence ID" value="KFZ31045.1"/>
    <property type="molecule type" value="Genomic_DNA"/>
</dbReference>
<dbReference type="eggNOG" id="COG2110">
    <property type="taxonomic scope" value="Bacteria"/>
</dbReference>
<dbReference type="PANTHER" id="PTHR11106:SF27">
    <property type="entry name" value="MACRO DOMAIN-CONTAINING PROTEIN"/>
    <property type="match status" value="1"/>
</dbReference>
<dbReference type="PROSITE" id="PS51154">
    <property type="entry name" value="MACRO"/>
    <property type="match status" value="1"/>
</dbReference>
<gene>
    <name evidence="2" type="ORF">IDSA_06065</name>
</gene>
<accession>A0A094ITP0</accession>
<dbReference type="InterPro" id="IPR002589">
    <property type="entry name" value="Macro_dom"/>
</dbReference>
<dbReference type="PANTHER" id="PTHR11106">
    <property type="entry name" value="GANGLIOSIDE INDUCED DIFFERENTIATION ASSOCIATED PROTEIN 2-RELATED"/>
    <property type="match status" value="1"/>
</dbReference>
<evidence type="ECO:0000313" key="2">
    <source>
        <dbReference type="EMBL" id="KFZ31045.1"/>
    </source>
</evidence>
<reference evidence="2 3" key="1">
    <citation type="submission" date="2014-06" db="EMBL/GenBank/DDBJ databases">
        <title>The draft genome sequence of Idiomarina salinarum ISL-52.</title>
        <authorList>
            <person name="Du J."/>
            <person name="Shao Z."/>
        </authorList>
    </citation>
    <scope>NUCLEOTIDE SEQUENCE [LARGE SCALE GENOMIC DNA]</scope>
    <source>
        <strain evidence="2 3">ISL-52</strain>
    </source>
</reference>
<dbReference type="SMART" id="SM00506">
    <property type="entry name" value="A1pp"/>
    <property type="match status" value="1"/>
</dbReference>
<dbReference type="OrthoDB" id="6194521at2"/>
<evidence type="ECO:0000259" key="1">
    <source>
        <dbReference type="PROSITE" id="PS51154"/>
    </source>
</evidence>
<protein>
    <submittedName>
        <fullName evidence="2">Appr-1-p processing protein</fullName>
    </submittedName>
</protein>
<comment type="caution">
    <text evidence="2">The sequence shown here is derived from an EMBL/GenBank/DDBJ whole genome shotgun (WGS) entry which is preliminary data.</text>
</comment>
<dbReference type="SUPFAM" id="SSF52949">
    <property type="entry name" value="Macro domain-like"/>
    <property type="match status" value="1"/>
</dbReference>
<sequence>MQQELSNVKVECVRGDIADQPDMDAVVNSANAQLRSGGGVAGALHAAAGPGLEQESQRHAPIEPGDAVITEAYDLPNDYVIHCLGPVYDDDEPSDSLLASCYREALKLADEKGIGKIAFPSISTGTFGYPVEAAARVAMHTIKRTRSELDNVVLIRFVLHTESDQRIYDDIRKELSL</sequence>
<proteinExistence type="predicted"/>
<dbReference type="STRING" id="435908.IDSA_06065"/>
<feature type="domain" description="Macro" evidence="1">
    <location>
        <begin position="1"/>
        <end position="176"/>
    </location>
</feature>
<dbReference type="InterPro" id="IPR043472">
    <property type="entry name" value="Macro_dom-like"/>
</dbReference>
<dbReference type="Proteomes" id="UP000054363">
    <property type="component" value="Unassembled WGS sequence"/>
</dbReference>
<organism evidence="2 3">
    <name type="scientific">Pseudidiomarina salinarum</name>
    <dbReference type="NCBI Taxonomy" id="435908"/>
    <lineage>
        <taxon>Bacteria</taxon>
        <taxon>Pseudomonadati</taxon>
        <taxon>Pseudomonadota</taxon>
        <taxon>Gammaproteobacteria</taxon>
        <taxon>Alteromonadales</taxon>
        <taxon>Idiomarinaceae</taxon>
        <taxon>Pseudidiomarina</taxon>
    </lineage>
</organism>
<evidence type="ECO:0000313" key="3">
    <source>
        <dbReference type="Proteomes" id="UP000054363"/>
    </source>
</evidence>
<name>A0A094ITP0_9GAMM</name>